<dbReference type="EMBL" id="JAOB01000029">
    <property type="protein sequence ID" value="EUA56722.1"/>
    <property type="molecule type" value="Genomic_DNA"/>
</dbReference>
<name>X8CK23_MYCXE</name>
<accession>X8CK23</accession>
<feature type="region of interest" description="Disordered" evidence="1">
    <location>
        <begin position="1"/>
        <end position="38"/>
    </location>
</feature>
<comment type="caution">
    <text evidence="2">The sequence shown here is derived from an EMBL/GenBank/DDBJ whole genome shotgun (WGS) entry which is preliminary data.</text>
</comment>
<organism evidence="2">
    <name type="scientific">Mycobacterium xenopi 4042</name>
    <dbReference type="NCBI Taxonomy" id="1299334"/>
    <lineage>
        <taxon>Bacteria</taxon>
        <taxon>Bacillati</taxon>
        <taxon>Actinomycetota</taxon>
        <taxon>Actinomycetes</taxon>
        <taxon>Mycobacteriales</taxon>
        <taxon>Mycobacteriaceae</taxon>
        <taxon>Mycobacterium</taxon>
    </lineage>
</organism>
<proteinExistence type="predicted"/>
<evidence type="ECO:0000313" key="2">
    <source>
        <dbReference type="EMBL" id="EUA56722.1"/>
    </source>
</evidence>
<feature type="compositionally biased region" description="Basic and acidic residues" evidence="1">
    <location>
        <begin position="14"/>
        <end position="38"/>
    </location>
</feature>
<evidence type="ECO:0000256" key="1">
    <source>
        <dbReference type="SAM" id="MobiDB-lite"/>
    </source>
</evidence>
<gene>
    <name evidence="2" type="ORF">I553_8776</name>
</gene>
<sequence>MPVSPAAAGMLGRESGESDKEKVTHARIVVDADRHGSP</sequence>
<protein>
    <submittedName>
        <fullName evidence="2">Uncharacterized protein</fullName>
    </submittedName>
</protein>
<reference evidence="2" key="1">
    <citation type="submission" date="2014-01" db="EMBL/GenBank/DDBJ databases">
        <authorList>
            <person name="Brown-Elliot B."/>
            <person name="Wallace R."/>
            <person name="Lenaerts A."/>
            <person name="Ordway D."/>
            <person name="DeGroote M.A."/>
            <person name="Parker T."/>
            <person name="Sizemore C."/>
            <person name="Tallon L.J."/>
            <person name="Sadzewicz L.K."/>
            <person name="Sengamalay N."/>
            <person name="Fraser C.M."/>
            <person name="Hine E."/>
            <person name="Shefchek K.A."/>
            <person name="Das S.P."/>
            <person name="Tettelin H."/>
        </authorList>
    </citation>
    <scope>NUCLEOTIDE SEQUENCE [LARGE SCALE GENOMIC DNA]</scope>
    <source>
        <strain evidence="2">4042</strain>
    </source>
</reference>
<dbReference type="AlphaFoldDB" id="X8CK23"/>